<evidence type="ECO:0000256" key="4">
    <source>
        <dbReference type="ARBA" id="ARBA00022842"/>
    </source>
</evidence>
<keyword evidence="8" id="KW-1185">Reference proteome</keyword>
<name>A0AAD3HTQ9_9CHLO</name>
<sequence>MVNRLAALNLPVTNKHITMSGTAACGRLWRQARRLAHERMLVFGPALQTGHAVVFNASADRSRLATSSLHCYSSSANGNNSSSVSSSSCCAQPSISAAAASAVSALREECGSQKTITSTSSQEGSSSSPSSTASSSAAAAAGNREPQRHTSATKGYGSHPPPRRGSVPLWTDAPLPPQPRLPLQRRIFCNRALNMKQIKAIGYDMDYTLAQYRPDTFEGLAHKETVNKLIEVFRYPEQLRQLDFQWDFMTKGLIIDKERGNILKVDRHNYVKVAYHGFQELPADVRKSVYNGHHTCGSAGAGVFDEGASGYAMVDTLFSLAEAYLYMQLVEMKEQGRHESMSRKSFKDLYRDLRTAVDMCHRDGSLKRAVAAHPQHFIHRDELLLHVLETHRASGRAVFLATNSLFDFTNVVMNYLLLGKTGSQKSTEWLRYFDVVMVGCAKPSFFQHRAPLFNVDVTTGMLKNTDNGAPIIPIDEQDMSDVSNASTSSPRRGSSSVSSSSSLASSSSPSPGLPPGGNVFQGGSYVDLHQMLGVTEGSQVLYVGDHIYGDIVKSKKDIGWRTMLVVPELELELEKSGRSAKMQEELRQLRQLRDEYDDRIQRLRWSTQGRGGTVTADEEAYRDALQLLEAAEADRAQLKARHSALLRHHHRQFHPIWGQLMKTGHQNSRFAHQIERYACLYTSHVTNLAFVSPEKSFMGRMDMMAHEGA</sequence>
<keyword evidence="5" id="KW-0175">Coiled coil</keyword>
<evidence type="ECO:0000313" key="7">
    <source>
        <dbReference type="EMBL" id="GFR52818.1"/>
    </source>
</evidence>
<dbReference type="NCBIfam" id="TIGR02244">
    <property type="entry name" value="HAD-IG-Ncltidse"/>
    <property type="match status" value="1"/>
</dbReference>
<proteinExistence type="inferred from homology"/>
<protein>
    <recommendedName>
        <fullName evidence="9">5'-nucleotidase</fullName>
    </recommendedName>
</protein>
<keyword evidence="2" id="KW-0479">Metal-binding</keyword>
<comment type="similarity">
    <text evidence="1">Belongs to the 5'(3')-deoxyribonucleotidase family.</text>
</comment>
<organism evidence="7 8">
    <name type="scientific">Astrephomene gubernaculifera</name>
    <dbReference type="NCBI Taxonomy" id="47775"/>
    <lineage>
        <taxon>Eukaryota</taxon>
        <taxon>Viridiplantae</taxon>
        <taxon>Chlorophyta</taxon>
        <taxon>core chlorophytes</taxon>
        <taxon>Chlorophyceae</taxon>
        <taxon>CS clade</taxon>
        <taxon>Chlamydomonadales</taxon>
        <taxon>Astrephomenaceae</taxon>
        <taxon>Astrephomene</taxon>
    </lineage>
</organism>
<evidence type="ECO:0000256" key="2">
    <source>
        <dbReference type="ARBA" id="ARBA00022723"/>
    </source>
</evidence>
<dbReference type="GO" id="GO:0046872">
    <property type="term" value="F:metal ion binding"/>
    <property type="evidence" value="ECO:0007669"/>
    <property type="project" value="UniProtKB-KW"/>
</dbReference>
<dbReference type="GO" id="GO:0008253">
    <property type="term" value="F:5'-nucleotidase activity"/>
    <property type="evidence" value="ECO:0007669"/>
    <property type="project" value="TreeGrafter"/>
</dbReference>
<evidence type="ECO:0000256" key="5">
    <source>
        <dbReference type="SAM" id="Coils"/>
    </source>
</evidence>
<feature type="region of interest" description="Disordered" evidence="6">
    <location>
        <begin position="468"/>
        <end position="518"/>
    </location>
</feature>
<keyword evidence="3" id="KW-0378">Hydrolase</keyword>
<dbReference type="Proteomes" id="UP001054857">
    <property type="component" value="Unassembled WGS sequence"/>
</dbReference>
<evidence type="ECO:0000256" key="3">
    <source>
        <dbReference type="ARBA" id="ARBA00022801"/>
    </source>
</evidence>
<comment type="caution">
    <text evidence="7">The sequence shown here is derived from an EMBL/GenBank/DDBJ whole genome shotgun (WGS) entry which is preliminary data.</text>
</comment>
<dbReference type="InterPro" id="IPR023214">
    <property type="entry name" value="HAD_sf"/>
</dbReference>
<dbReference type="PANTHER" id="PTHR12103:SF15">
    <property type="entry name" value="CYTOSOLIC PURINE 5'-NUCLEOTIDASE"/>
    <property type="match status" value="1"/>
</dbReference>
<feature type="compositionally biased region" description="Low complexity" evidence="6">
    <location>
        <begin position="117"/>
        <end position="141"/>
    </location>
</feature>
<dbReference type="SUPFAM" id="SSF56784">
    <property type="entry name" value="HAD-like"/>
    <property type="match status" value="1"/>
</dbReference>
<dbReference type="Gene3D" id="3.40.50.1000">
    <property type="entry name" value="HAD superfamily/HAD-like"/>
    <property type="match status" value="1"/>
</dbReference>
<evidence type="ECO:0000256" key="1">
    <source>
        <dbReference type="ARBA" id="ARBA00009589"/>
    </source>
</evidence>
<feature type="compositionally biased region" description="Low complexity" evidence="6">
    <location>
        <begin position="483"/>
        <end position="510"/>
    </location>
</feature>
<accession>A0AAD3HTQ9</accession>
<reference evidence="7 8" key="1">
    <citation type="journal article" date="2021" name="Sci. Rep.">
        <title>Genome sequencing of the multicellular alga Astrephomene provides insights into convergent evolution of germ-soma differentiation.</title>
        <authorList>
            <person name="Yamashita S."/>
            <person name="Yamamoto K."/>
            <person name="Matsuzaki R."/>
            <person name="Suzuki S."/>
            <person name="Yamaguchi H."/>
            <person name="Hirooka S."/>
            <person name="Minakuchi Y."/>
            <person name="Miyagishima S."/>
            <person name="Kawachi M."/>
            <person name="Toyoda A."/>
            <person name="Nozaki H."/>
        </authorList>
    </citation>
    <scope>NUCLEOTIDE SEQUENCE [LARGE SCALE GENOMIC DNA]</scope>
    <source>
        <strain evidence="7 8">NIES-4017</strain>
    </source>
</reference>
<feature type="coiled-coil region" evidence="5">
    <location>
        <begin position="579"/>
        <end position="648"/>
    </location>
</feature>
<evidence type="ECO:0000256" key="6">
    <source>
        <dbReference type="SAM" id="MobiDB-lite"/>
    </source>
</evidence>
<evidence type="ECO:0000313" key="8">
    <source>
        <dbReference type="Proteomes" id="UP001054857"/>
    </source>
</evidence>
<feature type="region of interest" description="Disordered" evidence="6">
    <location>
        <begin position="114"/>
        <end position="177"/>
    </location>
</feature>
<gene>
    <name evidence="7" type="ORF">Agub_g15441</name>
</gene>
<dbReference type="Pfam" id="PF05761">
    <property type="entry name" value="5_nucleotid"/>
    <property type="match status" value="1"/>
</dbReference>
<dbReference type="AlphaFoldDB" id="A0AAD3HTQ9"/>
<keyword evidence="4" id="KW-0460">Magnesium</keyword>
<feature type="non-terminal residue" evidence="7">
    <location>
        <position position="1"/>
    </location>
</feature>
<dbReference type="InterPro" id="IPR008380">
    <property type="entry name" value="HAD-SF_hydro_IG_5-nucl"/>
</dbReference>
<dbReference type="EMBL" id="BMAR01000072">
    <property type="protein sequence ID" value="GFR52818.1"/>
    <property type="molecule type" value="Genomic_DNA"/>
</dbReference>
<evidence type="ECO:0008006" key="9">
    <source>
        <dbReference type="Google" id="ProtNLM"/>
    </source>
</evidence>
<dbReference type="PANTHER" id="PTHR12103">
    <property type="entry name" value="5'-NUCLEOTIDASE DOMAIN-CONTAINING"/>
    <property type="match status" value="1"/>
</dbReference>
<dbReference type="InterPro" id="IPR036412">
    <property type="entry name" value="HAD-like_sf"/>
</dbReference>